<sequence>MQEEEMTDEAGDLNGHLTAQKPMQEEINVSYRMGVPELLFWLRPLQAVSVSLSQGVSPSTRK</sequence>
<protein>
    <submittedName>
        <fullName evidence="2">Uncharacterized protein</fullName>
    </submittedName>
</protein>
<name>A0A5S9M558_BACIA</name>
<gene>
    <name evidence="2" type="ORF">BsIDN1_09120</name>
</gene>
<organism evidence="2 3">
    <name type="scientific">Bacillus safensis</name>
    <dbReference type="NCBI Taxonomy" id="561879"/>
    <lineage>
        <taxon>Bacteria</taxon>
        <taxon>Bacillati</taxon>
        <taxon>Bacillota</taxon>
        <taxon>Bacilli</taxon>
        <taxon>Bacillales</taxon>
        <taxon>Bacillaceae</taxon>
        <taxon>Bacillus</taxon>
    </lineage>
</organism>
<dbReference type="Proteomes" id="UP000464658">
    <property type="component" value="Chromosome"/>
</dbReference>
<dbReference type="EMBL" id="AP021906">
    <property type="protein sequence ID" value="BBP87294.1"/>
    <property type="molecule type" value="Genomic_DNA"/>
</dbReference>
<feature type="compositionally biased region" description="Acidic residues" evidence="1">
    <location>
        <begin position="1"/>
        <end position="11"/>
    </location>
</feature>
<dbReference type="AlphaFoldDB" id="A0A5S9M558"/>
<evidence type="ECO:0000313" key="2">
    <source>
        <dbReference type="EMBL" id="BBP87294.1"/>
    </source>
</evidence>
<accession>A0A5S9M558</accession>
<evidence type="ECO:0000256" key="1">
    <source>
        <dbReference type="SAM" id="MobiDB-lite"/>
    </source>
</evidence>
<feature type="region of interest" description="Disordered" evidence="1">
    <location>
        <begin position="1"/>
        <end position="20"/>
    </location>
</feature>
<proteinExistence type="predicted"/>
<evidence type="ECO:0000313" key="3">
    <source>
        <dbReference type="Proteomes" id="UP000464658"/>
    </source>
</evidence>
<reference evidence="2 3" key="1">
    <citation type="submission" date="2019-12" db="EMBL/GenBank/DDBJ databases">
        <title>Full genome sequence of a Bacillus safensis strain isolated from commercially available natto in Indonesia.</title>
        <authorList>
            <person name="Yoshida M."/>
            <person name="Uomi M."/>
            <person name="Waturangi D."/>
            <person name="Ekaputri J.J."/>
            <person name="Setiamarga D.H.E."/>
        </authorList>
    </citation>
    <scope>NUCLEOTIDE SEQUENCE [LARGE SCALE GENOMIC DNA]</scope>
    <source>
        <strain evidence="2 3">IDN1</strain>
    </source>
</reference>